<feature type="signal peptide" evidence="1">
    <location>
        <begin position="1"/>
        <end position="31"/>
    </location>
</feature>
<reference evidence="2 3" key="2">
    <citation type="journal article" date="2011" name="Stand. Genomic Sci.">
        <title>Complete genome sequence of Paludibacter propionicigenes type strain (WB4).</title>
        <authorList>
            <person name="Gronow S."/>
            <person name="Munk C."/>
            <person name="Lapidus A."/>
            <person name="Nolan M."/>
            <person name="Lucas S."/>
            <person name="Hammon N."/>
            <person name="Deshpande S."/>
            <person name="Cheng J.F."/>
            <person name="Tapia R."/>
            <person name="Han C."/>
            <person name="Goodwin L."/>
            <person name="Pitluck S."/>
            <person name="Liolios K."/>
            <person name="Ivanova N."/>
            <person name="Mavromatis K."/>
            <person name="Mikhailova N."/>
            <person name="Pati A."/>
            <person name="Chen A."/>
            <person name="Palaniappan K."/>
            <person name="Land M."/>
            <person name="Hauser L."/>
            <person name="Chang Y.J."/>
            <person name="Jeffries C.D."/>
            <person name="Brambilla E."/>
            <person name="Rohde M."/>
            <person name="Goker M."/>
            <person name="Detter J.C."/>
            <person name="Woyke T."/>
            <person name="Bristow J."/>
            <person name="Eisen J.A."/>
            <person name="Markowitz V."/>
            <person name="Hugenholtz P."/>
            <person name="Kyrpides N.C."/>
            <person name="Klenk H.P."/>
        </authorList>
    </citation>
    <scope>NUCLEOTIDE SEQUENCE [LARGE SCALE GENOMIC DNA]</scope>
    <source>
        <strain evidence="3">DSM 17365 / JCM 13257 / WB4</strain>
    </source>
</reference>
<dbReference type="eggNOG" id="COG1470">
    <property type="taxonomic scope" value="Bacteria"/>
</dbReference>
<evidence type="ECO:0008006" key="4">
    <source>
        <dbReference type="Google" id="ProtNLM"/>
    </source>
</evidence>
<dbReference type="Pfam" id="PF13715">
    <property type="entry name" value="CarbopepD_reg_2"/>
    <property type="match status" value="1"/>
</dbReference>
<dbReference type="KEGG" id="ppn:Palpr_1830"/>
<dbReference type="SUPFAM" id="SSF49464">
    <property type="entry name" value="Carboxypeptidase regulatory domain-like"/>
    <property type="match status" value="1"/>
</dbReference>
<dbReference type="EMBL" id="CP002345">
    <property type="protein sequence ID" value="ADQ79969.1"/>
    <property type="molecule type" value="Genomic_DNA"/>
</dbReference>
<dbReference type="Gene3D" id="2.60.40.1120">
    <property type="entry name" value="Carboxypeptidase-like, regulatory domain"/>
    <property type="match status" value="1"/>
</dbReference>
<dbReference type="RefSeq" id="WP_013445338.1">
    <property type="nucleotide sequence ID" value="NC_014734.1"/>
</dbReference>
<name>E4T5H5_PALPW</name>
<evidence type="ECO:0000313" key="3">
    <source>
        <dbReference type="Proteomes" id="UP000008718"/>
    </source>
</evidence>
<feature type="chain" id="PRO_5003187651" description="Carboxypeptidase-like regulatory domain-containing protein" evidence="1">
    <location>
        <begin position="32"/>
        <end position="434"/>
    </location>
</feature>
<dbReference type="OrthoDB" id="1413766at2"/>
<proteinExistence type="predicted"/>
<dbReference type="AlphaFoldDB" id="E4T5H5"/>
<dbReference type="InterPro" id="IPR008969">
    <property type="entry name" value="CarboxyPept-like_regulatory"/>
</dbReference>
<keyword evidence="3" id="KW-1185">Reference proteome</keyword>
<dbReference type="Proteomes" id="UP000008718">
    <property type="component" value="Chromosome"/>
</dbReference>
<organism evidence="2 3">
    <name type="scientific">Paludibacter propionicigenes (strain DSM 17365 / JCM 13257 / WB4)</name>
    <dbReference type="NCBI Taxonomy" id="694427"/>
    <lineage>
        <taxon>Bacteria</taxon>
        <taxon>Pseudomonadati</taxon>
        <taxon>Bacteroidota</taxon>
        <taxon>Bacteroidia</taxon>
        <taxon>Bacteroidales</taxon>
        <taxon>Paludibacteraceae</taxon>
        <taxon>Paludibacter</taxon>
    </lineage>
</organism>
<dbReference type="STRING" id="694427.Palpr_1830"/>
<keyword evidence="1" id="KW-0732">Signal</keyword>
<gene>
    <name evidence="2" type="ordered locus">Palpr_1830</name>
</gene>
<dbReference type="HOGENOM" id="CLU_046816_0_0_10"/>
<reference key="1">
    <citation type="submission" date="2010-11" db="EMBL/GenBank/DDBJ databases">
        <title>The complete genome of Paludibacter propionicigenes DSM 17365.</title>
        <authorList>
            <consortium name="US DOE Joint Genome Institute (JGI-PGF)"/>
            <person name="Lucas S."/>
            <person name="Copeland A."/>
            <person name="Lapidus A."/>
            <person name="Bruce D."/>
            <person name="Goodwin L."/>
            <person name="Pitluck S."/>
            <person name="Kyrpides N."/>
            <person name="Mavromatis K."/>
            <person name="Ivanova N."/>
            <person name="Munk A.C."/>
            <person name="Brettin T."/>
            <person name="Detter J.C."/>
            <person name="Han C."/>
            <person name="Tapia R."/>
            <person name="Land M."/>
            <person name="Hauser L."/>
            <person name="Markowitz V."/>
            <person name="Cheng J.-F."/>
            <person name="Hugenholtz P."/>
            <person name="Woyke T."/>
            <person name="Wu D."/>
            <person name="Gronow S."/>
            <person name="Wellnitz S."/>
            <person name="Brambilla E."/>
            <person name="Klenk H.-P."/>
            <person name="Eisen J.A."/>
        </authorList>
    </citation>
    <scope>NUCLEOTIDE SEQUENCE</scope>
    <source>
        <strain>WB4</strain>
    </source>
</reference>
<protein>
    <recommendedName>
        <fullName evidence="4">Carboxypeptidase-like regulatory domain-containing protein</fullName>
    </recommendedName>
</protein>
<evidence type="ECO:0000256" key="1">
    <source>
        <dbReference type="SAM" id="SignalP"/>
    </source>
</evidence>
<sequence>MSTQSQFSFYKLMFVCTFALFLILLPNQVTAINTTEASLKGDSENYTEYKGKIIDKKNGNALAYAGIIIAGTNISTISNSEGEFSIKVPNDLNNPEIKISYIGYINKSVPLAGLKSEKNKIELESTSVQLPELNVISKNADEIIRSVLQKKGENYFNTPTLMTAFYRETIKKNRSYVSLAEAVVEINKQSYTNHKDDAVRLYKARKKADYDKLDTLTFKLQGGPYSSLYLDIMKYPEFVFTYDMLANYEFTFDHTIYADNKLIYVIDFKQRDNKNEPLYYGKLYIDSQNMALKSAVFSLNLTDKVAAADLFIKKKPFNARVYPTEAKYRIDFLEKDGKWYYSYSRIELGLKIIWKKKLFNTNYLSTVEMAVTDWGKSSEDKSASFSEKLKPTVIIADEASGFTDSDFWGEYNVIEPEKSIESAIKKIQKKLEKK</sequence>
<evidence type="ECO:0000313" key="2">
    <source>
        <dbReference type="EMBL" id="ADQ79969.1"/>
    </source>
</evidence>
<accession>E4T5H5</accession>